<feature type="compositionally biased region" description="Basic and acidic residues" evidence="1">
    <location>
        <begin position="580"/>
        <end position="597"/>
    </location>
</feature>
<gene>
    <name evidence="2" type="ORF">PAPYR_8654</name>
</gene>
<dbReference type="EMBL" id="JAPMOS010000078">
    <property type="protein sequence ID" value="KAJ4456212.1"/>
    <property type="molecule type" value="Genomic_DNA"/>
</dbReference>
<evidence type="ECO:0000313" key="2">
    <source>
        <dbReference type="EMBL" id="KAJ4456212.1"/>
    </source>
</evidence>
<protein>
    <submittedName>
        <fullName evidence="2">Glutathione synthase</fullName>
    </submittedName>
</protein>
<feature type="region of interest" description="Disordered" evidence="1">
    <location>
        <begin position="580"/>
        <end position="622"/>
    </location>
</feature>
<evidence type="ECO:0000313" key="3">
    <source>
        <dbReference type="Proteomes" id="UP001141327"/>
    </source>
</evidence>
<dbReference type="SUPFAM" id="SSF56059">
    <property type="entry name" value="Glutathione synthetase ATP-binding domain-like"/>
    <property type="match status" value="1"/>
</dbReference>
<evidence type="ECO:0000256" key="1">
    <source>
        <dbReference type="SAM" id="MobiDB-lite"/>
    </source>
</evidence>
<accession>A0ABQ8UEV4</accession>
<name>A0ABQ8UEV4_9EUKA</name>
<dbReference type="Proteomes" id="UP001141327">
    <property type="component" value="Unassembled WGS sequence"/>
</dbReference>
<keyword evidence="3" id="KW-1185">Reference proteome</keyword>
<dbReference type="InterPro" id="IPR047778">
    <property type="entry name" value="STM4014-like"/>
</dbReference>
<reference evidence="2" key="1">
    <citation type="journal article" date="2022" name="bioRxiv">
        <title>Genomics of Preaxostyla Flagellates Illuminates Evolutionary Transitions and the Path Towards Mitochondrial Loss.</title>
        <authorList>
            <person name="Novak L.V.F."/>
            <person name="Treitli S.C."/>
            <person name="Pyrih J."/>
            <person name="Halakuc P."/>
            <person name="Pipaliya S.V."/>
            <person name="Vacek V."/>
            <person name="Brzon O."/>
            <person name="Soukal P."/>
            <person name="Eme L."/>
            <person name="Dacks J.B."/>
            <person name="Karnkowska A."/>
            <person name="Elias M."/>
            <person name="Hampl V."/>
        </authorList>
    </citation>
    <scope>NUCLEOTIDE SEQUENCE</scope>
    <source>
        <strain evidence="2">RCP-MX</strain>
    </source>
</reference>
<sequence length="622" mass="67597">MAEKSPAAGKIRFVCVGNPENRRFTLFADACRRFGAEPIGISYDAILAGKVDWERIFRNTASPAEPRDLVIFRFDSPGESFDIEKSLIAYGADLMTDWVQSLPPPRAAPATLAADLRFVHPHDRAALVPGVYTHDQAMGLQFDMGKILATRQWFFGFHRLVFELQHLVQHYRQQAGLPAGACGVPAPAPGTVGPLGLCVEPSCCIPGDRGSFSAGQPPPVWLFPGGDHILQPDVVRLRERLLAEAQGDLPNGGPRLMSPEGAAAFLVGQRVSDAPAACPAAYAETNVLPVRLMNQCYEIGIMFDKCATHAHLARFGVPQPRAIYGVRGYADLLERMREAALRRVFVKIAHGSSASGVVAFDLDPSPLAITSAELVRTRAGVALYNSLKIRHYSRPSEIATVINTLCAEKVTVEEWLEKATQRDIPFDLRIVLVRGVVLSFCLWHTSSLLCPSHCVVRMGTKCPMTNLHLGNERGDFAQFRAECPPDQWAAIEATCRRVGAAFPHTLYMGVDMLVGAGYASHAVLEVNAFGDLLPRIVDRWGLSTYEAEVCAAIAAFTSRDLRPDEAPAVAQLNAVALGDRHQPHQPQCHDQHQEPPREPSAGDIGLPPTEAADPALGPSGRS</sequence>
<comment type="caution">
    <text evidence="2">The sequence shown here is derived from an EMBL/GenBank/DDBJ whole genome shotgun (WGS) entry which is preliminary data.</text>
</comment>
<dbReference type="NCBIfam" id="NF038074">
    <property type="entry name" value="fam_STM4014"/>
    <property type="match status" value="1"/>
</dbReference>
<organism evidence="2 3">
    <name type="scientific">Paratrimastix pyriformis</name>
    <dbReference type="NCBI Taxonomy" id="342808"/>
    <lineage>
        <taxon>Eukaryota</taxon>
        <taxon>Metamonada</taxon>
        <taxon>Preaxostyla</taxon>
        <taxon>Paratrimastigidae</taxon>
        <taxon>Paratrimastix</taxon>
    </lineage>
</organism>
<proteinExistence type="predicted"/>